<dbReference type="SUPFAM" id="SSF55874">
    <property type="entry name" value="ATPase domain of HSP90 chaperone/DNA topoisomerase II/histidine kinase"/>
    <property type="match status" value="1"/>
</dbReference>
<dbReference type="InterPro" id="IPR036457">
    <property type="entry name" value="PPM-type-like_dom_sf"/>
</dbReference>
<evidence type="ECO:0000256" key="2">
    <source>
        <dbReference type="PROSITE-ProRule" id="PRU00169"/>
    </source>
</evidence>
<dbReference type="InterPro" id="IPR001789">
    <property type="entry name" value="Sig_transdc_resp-reg_receiver"/>
</dbReference>
<dbReference type="SMART" id="SM00331">
    <property type="entry name" value="PP2C_SIG"/>
    <property type="match status" value="1"/>
</dbReference>
<comment type="caution">
    <text evidence="2">Lacks conserved residue(s) required for the propagation of feature annotation.</text>
</comment>
<organism evidence="4 5">
    <name type="scientific">Halioxenophilus aromaticivorans</name>
    <dbReference type="NCBI Taxonomy" id="1306992"/>
    <lineage>
        <taxon>Bacteria</taxon>
        <taxon>Pseudomonadati</taxon>
        <taxon>Pseudomonadota</taxon>
        <taxon>Gammaproteobacteria</taxon>
        <taxon>Alteromonadales</taxon>
        <taxon>Alteromonadaceae</taxon>
        <taxon>Halioxenophilus</taxon>
    </lineage>
</organism>
<dbReference type="GO" id="GO:0016791">
    <property type="term" value="F:phosphatase activity"/>
    <property type="evidence" value="ECO:0007669"/>
    <property type="project" value="TreeGrafter"/>
</dbReference>
<reference evidence="5" key="1">
    <citation type="journal article" date="2019" name="Int. J. Syst. Evol. Microbiol.">
        <title>The Global Catalogue of Microorganisms (GCM) 10K type strain sequencing project: providing services to taxonomists for standard genome sequencing and annotation.</title>
        <authorList>
            <consortium name="The Broad Institute Genomics Platform"/>
            <consortium name="The Broad Institute Genome Sequencing Center for Infectious Disease"/>
            <person name="Wu L."/>
            <person name="Ma J."/>
        </authorList>
    </citation>
    <scope>NUCLEOTIDE SEQUENCE [LARGE SCALE GENOMIC DNA]</scope>
    <source>
        <strain evidence="5">JCM 19134</strain>
    </source>
</reference>
<dbReference type="PROSITE" id="PS50110">
    <property type="entry name" value="RESPONSE_REGULATORY"/>
    <property type="match status" value="1"/>
</dbReference>
<dbReference type="PANTHER" id="PTHR43156:SF2">
    <property type="entry name" value="STAGE II SPORULATION PROTEIN E"/>
    <property type="match status" value="1"/>
</dbReference>
<evidence type="ECO:0000259" key="3">
    <source>
        <dbReference type="PROSITE" id="PS50110"/>
    </source>
</evidence>
<name>A0AAV3U2R8_9ALTE</name>
<gene>
    <name evidence="4" type="primary">hsbR_2</name>
    <name evidence="4" type="ORF">GCM10025791_20800</name>
</gene>
<dbReference type="InterPro" id="IPR011006">
    <property type="entry name" value="CheY-like_superfamily"/>
</dbReference>
<proteinExistence type="predicted"/>
<dbReference type="SUPFAM" id="SSF52172">
    <property type="entry name" value="CheY-like"/>
    <property type="match status" value="1"/>
</dbReference>
<dbReference type="InterPro" id="IPR003594">
    <property type="entry name" value="HATPase_dom"/>
</dbReference>
<dbReference type="Gene3D" id="3.60.40.10">
    <property type="entry name" value="PPM-type phosphatase domain"/>
    <property type="match status" value="1"/>
</dbReference>
<feature type="domain" description="Response regulatory" evidence="3">
    <location>
        <begin position="2"/>
        <end position="118"/>
    </location>
</feature>
<evidence type="ECO:0000256" key="1">
    <source>
        <dbReference type="ARBA" id="ARBA00022801"/>
    </source>
</evidence>
<dbReference type="Pfam" id="PF07228">
    <property type="entry name" value="SpoIIE"/>
    <property type="match status" value="1"/>
</dbReference>
<dbReference type="InterPro" id="IPR052016">
    <property type="entry name" value="Bact_Sigma-Reg"/>
</dbReference>
<protein>
    <submittedName>
        <fullName evidence="4">Two-component system response regulator HsbR</fullName>
    </submittedName>
</protein>
<dbReference type="AlphaFoldDB" id="A0AAV3U2R8"/>
<dbReference type="EMBL" id="BAABLX010000016">
    <property type="protein sequence ID" value="GAA4942234.1"/>
    <property type="molecule type" value="Genomic_DNA"/>
</dbReference>
<dbReference type="Proteomes" id="UP001409585">
    <property type="component" value="Unassembled WGS sequence"/>
</dbReference>
<dbReference type="PANTHER" id="PTHR43156">
    <property type="entry name" value="STAGE II SPORULATION PROTEIN E-RELATED"/>
    <property type="match status" value="1"/>
</dbReference>
<dbReference type="CDD" id="cd16936">
    <property type="entry name" value="HATPase_RsbW-like"/>
    <property type="match status" value="1"/>
</dbReference>
<sequence length="549" mass="60431">MAVLIVSEDRNLNELLVSVVERNGIESVVFTDSVTAMRHLEQPGTTLPSLVFTQYEGDRVLFTRFIQHLKADSEGRYFATVAIVNHKAELEQCVGLVDDVLVRPFNPTQAEYKLNTHLRCLRLFRELANERDGLEIYQKNVCVEQELVNKMFAVQCESQLVSFDNVRCQYSAEAMFHGSFLLIQQGPTGSIYILLADADGTGLPATMASNPLFSVFRAMAQKGLPPGSIAAELNRVLPSSVPDGMLVGAVVAELNNSADQLTVWSGGMPEGVIINADGQLQAAITSVHAPLVAKEEFDFCQDVDVYSVAKGNRFLLVTSSLERSTNYDKVVFGHNRFLQLFNGNHNDCFEALLQSHQGFTEGAPQLADIAVVEVLCDADEMPALKTQTKSTRPIPWQLNVELTTDDLRSVSPVPQIAKLLSNAVGLDVHQDFISTILSELYNNALEHGVLGLSSEMKQSEDGFLEYYMQRESRLAELNEGWVNIAISLDQGKVVLSVHDSGPGFDYHSLTQASEENAFGRGMSIINSVCDSYHYSHGGAKVTVHYSVSE</sequence>
<dbReference type="InterPro" id="IPR001932">
    <property type="entry name" value="PPM-type_phosphatase-like_dom"/>
</dbReference>
<keyword evidence="5" id="KW-1185">Reference proteome</keyword>
<dbReference type="InterPro" id="IPR036890">
    <property type="entry name" value="HATPase_C_sf"/>
</dbReference>
<keyword evidence="1" id="KW-0378">Hydrolase</keyword>
<accession>A0AAV3U2R8</accession>
<comment type="caution">
    <text evidence="4">The sequence shown here is derived from an EMBL/GenBank/DDBJ whole genome shotgun (WGS) entry which is preliminary data.</text>
</comment>
<dbReference type="RefSeq" id="WP_345421266.1">
    <property type="nucleotide sequence ID" value="NZ_AP031496.1"/>
</dbReference>
<evidence type="ECO:0000313" key="5">
    <source>
        <dbReference type="Proteomes" id="UP001409585"/>
    </source>
</evidence>
<evidence type="ECO:0000313" key="4">
    <source>
        <dbReference type="EMBL" id="GAA4942234.1"/>
    </source>
</evidence>
<dbReference type="GO" id="GO:0000160">
    <property type="term" value="P:phosphorelay signal transduction system"/>
    <property type="evidence" value="ECO:0007669"/>
    <property type="project" value="InterPro"/>
</dbReference>
<dbReference type="Gene3D" id="3.30.565.10">
    <property type="entry name" value="Histidine kinase-like ATPase, C-terminal domain"/>
    <property type="match status" value="1"/>
</dbReference>
<dbReference type="Pfam" id="PF13581">
    <property type="entry name" value="HATPase_c_2"/>
    <property type="match status" value="1"/>
</dbReference>